<organism evidence="9 10">
    <name type="scientific">Campylobacter fetus</name>
    <dbReference type="NCBI Taxonomy" id="196"/>
    <lineage>
        <taxon>Bacteria</taxon>
        <taxon>Pseudomonadati</taxon>
        <taxon>Campylobacterota</taxon>
        <taxon>Epsilonproteobacteria</taxon>
        <taxon>Campylobacterales</taxon>
        <taxon>Campylobacteraceae</taxon>
        <taxon>Campylobacter</taxon>
    </lineage>
</organism>
<feature type="compositionally biased region" description="Low complexity" evidence="7">
    <location>
        <begin position="1"/>
        <end position="11"/>
    </location>
</feature>
<gene>
    <name evidence="9" type="primary">virB10</name>
    <name evidence="9" type="ORF">GZ989_011340</name>
</gene>
<evidence type="ECO:0000256" key="1">
    <source>
        <dbReference type="ARBA" id="ARBA00004162"/>
    </source>
</evidence>
<name>A0A974MU84_CAMFE</name>
<proteinExistence type="inferred from homology"/>
<geneLocation type="plasmid" evidence="10">
    <name>pcfviadri1362_p2</name>
</geneLocation>
<dbReference type="InterPro" id="IPR005498">
    <property type="entry name" value="T4SS_VirB10/TraB/TrbI"/>
</dbReference>
<dbReference type="Pfam" id="PF03743">
    <property type="entry name" value="TrbI"/>
    <property type="match status" value="1"/>
</dbReference>
<dbReference type="EMBL" id="CP059434">
    <property type="protein sequence ID" value="QMS59900.1"/>
    <property type="molecule type" value="Genomic_DNA"/>
</dbReference>
<keyword evidence="9" id="KW-0614">Plasmid</keyword>
<comment type="similarity">
    <text evidence="2">Belongs to the TrbI/VirB10 family.</text>
</comment>
<dbReference type="GO" id="GO:0005886">
    <property type="term" value="C:plasma membrane"/>
    <property type="evidence" value="ECO:0007669"/>
    <property type="project" value="UniProtKB-SubCell"/>
</dbReference>
<evidence type="ECO:0000256" key="3">
    <source>
        <dbReference type="ARBA" id="ARBA00022475"/>
    </source>
</evidence>
<keyword evidence="4 8" id="KW-0812">Transmembrane</keyword>
<evidence type="ECO:0000256" key="8">
    <source>
        <dbReference type="SAM" id="Phobius"/>
    </source>
</evidence>
<dbReference type="AlphaFoldDB" id="A0A974MU84"/>
<feature type="region of interest" description="Disordered" evidence="7">
    <location>
        <begin position="97"/>
        <end position="117"/>
    </location>
</feature>
<evidence type="ECO:0000256" key="4">
    <source>
        <dbReference type="ARBA" id="ARBA00022692"/>
    </source>
</evidence>
<evidence type="ECO:0000256" key="6">
    <source>
        <dbReference type="ARBA" id="ARBA00023136"/>
    </source>
</evidence>
<protein>
    <submittedName>
        <fullName evidence="9">Type IV secretion system protein VirB10</fullName>
    </submittedName>
</protein>
<evidence type="ECO:0000313" key="9">
    <source>
        <dbReference type="EMBL" id="QMS59900.1"/>
    </source>
</evidence>
<sequence length="416" mass="45593">MANKNNNMENTNEQEDKSIIDNSELEDERIKTRKLQAFGVIAFAVVILVLGAITLLGKFKGDSNDKKEANIGTSVRKGDFSVKDEPQKLKEIVLPATEPNTTIQPNQNNDPFTPTPAKEKNTVVIEFKPQVYKSSSSLLVPNTSNTASTANMNIGNSEINEDGERVFKTVSGEYVFDKDGNFVRRNDEKPSLLGGSGIGGSTGEYENGVFTPKSAKIGSFDPNLYLSKGTYIGCSLDTKLVSTIKGGISCTVSENVYSTNGVTLLIEKGSKITGYFNSGQMNDGMDRIFVVWNEIRTPNNIIIPVSSGASDELGGTGIPGYVDHHWLERFGASILLSVIDDALNVALNGRSGSRRNSNVDYTENTRETTRQMANTALEKFINIQPTLYKNHGDLVGVYVNRDIDFSKVYKLKVRKK</sequence>
<evidence type="ECO:0000256" key="7">
    <source>
        <dbReference type="SAM" id="MobiDB-lite"/>
    </source>
</evidence>
<feature type="transmembrane region" description="Helical" evidence="8">
    <location>
        <begin position="37"/>
        <end position="57"/>
    </location>
</feature>
<keyword evidence="5 8" id="KW-1133">Transmembrane helix</keyword>
<dbReference type="Proteomes" id="UP000514628">
    <property type="component" value="Plasmid pCFViADRI1362_P2"/>
</dbReference>
<accession>A0A974MU84</accession>
<dbReference type="InterPro" id="IPR047695">
    <property type="entry name" value="T4SS_VirB10/PtlG"/>
</dbReference>
<dbReference type="CDD" id="cd16429">
    <property type="entry name" value="VirB10"/>
    <property type="match status" value="1"/>
</dbReference>
<evidence type="ECO:0000313" key="10">
    <source>
        <dbReference type="Proteomes" id="UP000514628"/>
    </source>
</evidence>
<feature type="region of interest" description="Disordered" evidence="7">
    <location>
        <begin position="1"/>
        <end position="20"/>
    </location>
</feature>
<dbReference type="Gene3D" id="2.40.128.260">
    <property type="entry name" value="Type IV secretion system, VirB10/TraB/TrbI"/>
    <property type="match status" value="2"/>
</dbReference>
<evidence type="ECO:0000256" key="2">
    <source>
        <dbReference type="ARBA" id="ARBA00010265"/>
    </source>
</evidence>
<evidence type="ECO:0000256" key="5">
    <source>
        <dbReference type="ARBA" id="ARBA00022989"/>
    </source>
</evidence>
<keyword evidence="3" id="KW-1003">Cell membrane</keyword>
<dbReference type="RefSeq" id="WP_065843564.1">
    <property type="nucleotide sequence ID" value="NZ_CP059434.1"/>
</dbReference>
<feature type="compositionally biased region" description="Polar residues" evidence="7">
    <location>
        <begin position="98"/>
        <end position="112"/>
    </location>
</feature>
<dbReference type="NCBIfam" id="NF038091">
    <property type="entry name" value="T4SS_VirB10"/>
    <property type="match status" value="1"/>
</dbReference>
<dbReference type="InterPro" id="IPR042217">
    <property type="entry name" value="T4SS_VirB10/TrbI"/>
</dbReference>
<keyword evidence="6 8" id="KW-0472">Membrane</keyword>
<reference evidence="10" key="1">
    <citation type="submission" date="2020-07" db="EMBL/GenBank/DDBJ databases">
        <title>A comparison of fourteen fully characterised mammalian-associated Campylobacter fetus isolates suggests a mechanism by which bovine-adapted biotypes have evolved high genomic plasticity.</title>
        <authorList>
            <person name="Nadin-Davis S.A."/>
            <person name="Chmara J.T."/>
            <person name="Carillo C."/>
            <person name="Amoako K."/>
            <person name="Goji N."/>
            <person name="Duceppe M.-O."/>
            <person name="Devenish J."/>
        </authorList>
    </citation>
    <scope>NUCLEOTIDE SEQUENCE [LARGE SCALE GENOMIC DNA]</scope>
    <source>
        <strain evidence="10">CFViADRI1362</strain>
        <plasmid evidence="10">pcfviadri1362_p2</plasmid>
    </source>
</reference>
<comment type="subcellular location">
    <subcellularLocation>
        <location evidence="1">Cell membrane</location>
        <topology evidence="1">Single-pass membrane protein</topology>
    </subcellularLocation>
</comment>